<protein>
    <submittedName>
        <fullName evidence="2">Uncharacterized protein</fullName>
    </submittedName>
</protein>
<evidence type="ECO:0000313" key="2">
    <source>
        <dbReference type="EMBL" id="KAJ6219082.1"/>
    </source>
</evidence>
<gene>
    <name evidence="2" type="ORF">RDWZM_004894</name>
</gene>
<organism evidence="2 3">
    <name type="scientific">Blomia tropicalis</name>
    <name type="common">Mite</name>
    <dbReference type="NCBI Taxonomy" id="40697"/>
    <lineage>
        <taxon>Eukaryota</taxon>
        <taxon>Metazoa</taxon>
        <taxon>Ecdysozoa</taxon>
        <taxon>Arthropoda</taxon>
        <taxon>Chelicerata</taxon>
        <taxon>Arachnida</taxon>
        <taxon>Acari</taxon>
        <taxon>Acariformes</taxon>
        <taxon>Sarcoptiformes</taxon>
        <taxon>Astigmata</taxon>
        <taxon>Glycyphagoidea</taxon>
        <taxon>Echimyopodidae</taxon>
        <taxon>Blomia</taxon>
    </lineage>
</organism>
<reference evidence="2" key="1">
    <citation type="submission" date="2022-12" db="EMBL/GenBank/DDBJ databases">
        <title>Genome assemblies of Blomia tropicalis.</title>
        <authorList>
            <person name="Cui Y."/>
        </authorList>
    </citation>
    <scope>NUCLEOTIDE SEQUENCE</scope>
    <source>
        <tissue evidence="2">Adult mites</tissue>
    </source>
</reference>
<dbReference type="EMBL" id="JAPWDV010000002">
    <property type="protein sequence ID" value="KAJ6219082.1"/>
    <property type="molecule type" value="Genomic_DNA"/>
</dbReference>
<sequence length="216" mass="26476">MSKSPIIQMKFDDFIESNFERKQFDTKGWLKEHKQYQLETKSKFSHMRQQQETLRNNMVLMIEETKQLKEENERIEQDISLRETQVVRLKQWIRSTQYKLNKIKTEKYEMQKENRKLIENIKLLDQNCKKIQTEIKVIQNEAVRSIKDTKQKMKIWCEQLLREGQMKYEMDKRKLENDDYKMKLICEILDSSDEFSLDLLLQQKLSIHDWNQHSIH</sequence>
<keyword evidence="1" id="KW-0175">Coiled coil</keyword>
<accession>A0A9Q0M4Y3</accession>
<name>A0A9Q0M4Y3_BLOTA</name>
<keyword evidence="3" id="KW-1185">Reference proteome</keyword>
<evidence type="ECO:0000256" key="1">
    <source>
        <dbReference type="SAM" id="Coils"/>
    </source>
</evidence>
<dbReference type="Proteomes" id="UP001142055">
    <property type="component" value="Chromosome 2"/>
</dbReference>
<evidence type="ECO:0000313" key="3">
    <source>
        <dbReference type="Proteomes" id="UP001142055"/>
    </source>
</evidence>
<proteinExistence type="predicted"/>
<comment type="caution">
    <text evidence="2">The sequence shown here is derived from an EMBL/GenBank/DDBJ whole genome shotgun (WGS) entry which is preliminary data.</text>
</comment>
<dbReference type="AlphaFoldDB" id="A0A9Q0M4Y3"/>
<feature type="coiled-coil region" evidence="1">
    <location>
        <begin position="51"/>
        <end position="141"/>
    </location>
</feature>